<keyword evidence="6" id="KW-0511">Multifunctional enzyme</keyword>
<evidence type="ECO:0000256" key="2">
    <source>
        <dbReference type="ARBA" id="ARBA00011475"/>
    </source>
</evidence>
<feature type="binding site" evidence="6">
    <location>
        <position position="146"/>
    </location>
    <ligand>
        <name>substrate</name>
    </ligand>
</feature>
<dbReference type="InterPro" id="IPR002813">
    <property type="entry name" value="Arg_biosynth_ArgJ"/>
</dbReference>
<dbReference type="GO" id="GO:0004042">
    <property type="term" value="F:L-glutamate N-acetyltransferase activity"/>
    <property type="evidence" value="ECO:0007669"/>
    <property type="project" value="UniProtKB-UniRule"/>
</dbReference>
<accession>A0A6J4NNN3</accession>
<sequence length="383" mass="38221">MTVTAPRGFRAAGVAAGIKDGGRLDLALVVNDGPGRAAAGVFTTNQVKAAPVLWSQQVLSTGALRAVVLNSGGANACTGPQGFRTTHATAEKAAELLGCGAVEVAVCSTGIIGEQLPRDLLLAGVEKAAAGLSADDATPAATAVLTTDSRPKQVHVLRDGWGVGGFAKGAGMLAPTMATMLVVLTTDAVADAAACDAALRAAVARTFDRLDVDGGTSTNDTVLLLASGASGSAPSADELTAAVTEACAVLARELQGDAEGATKHVTITVTGARTEADAVAVGRTVAQDNLCKTAFFGSDPNWGRIAMAVGRAPGEVVTDSLSITLNGVTVCRGGVAAGDRHAADLSGVDIHVEIDLGLGGGTAEFLTTDLSHAYVEENSAYSS</sequence>
<dbReference type="GO" id="GO:0006592">
    <property type="term" value="P:ornithine biosynthetic process"/>
    <property type="evidence" value="ECO:0007669"/>
    <property type="project" value="TreeGrafter"/>
</dbReference>
<evidence type="ECO:0000256" key="4">
    <source>
        <dbReference type="ARBA" id="ARBA00022813"/>
    </source>
</evidence>
<dbReference type="PANTHER" id="PTHR23100">
    <property type="entry name" value="ARGININE BIOSYNTHESIS BIFUNCTIONAL PROTEIN ARGJ"/>
    <property type="match status" value="1"/>
</dbReference>
<dbReference type="EC" id="2.3.1.35" evidence="6"/>
<feature type="site" description="Involved in the stabilization of negative charge on the oxyanion by the formation of the oxyanion hole" evidence="6">
    <location>
        <position position="109"/>
    </location>
</feature>
<comment type="pathway">
    <text evidence="6">Amino-acid biosynthesis; L-arginine biosynthesis; L-ornithine and N-acetyl-L-glutamate from L-glutamate and N(2)-acetyl-L-ornithine (cyclic): step 1/1.</text>
</comment>
<organism evidence="7">
    <name type="scientific">uncultured Pseudonocardia sp</name>
    <dbReference type="NCBI Taxonomy" id="211455"/>
    <lineage>
        <taxon>Bacteria</taxon>
        <taxon>Bacillati</taxon>
        <taxon>Actinomycetota</taxon>
        <taxon>Actinomycetes</taxon>
        <taxon>Pseudonocardiales</taxon>
        <taxon>Pseudonocardiaceae</taxon>
        <taxon>Pseudonocardia</taxon>
        <taxon>environmental samples</taxon>
    </lineage>
</organism>
<dbReference type="GO" id="GO:0004358">
    <property type="term" value="F:L-glutamate N-acetyltransferase activity, acting on acetyl-L-ornithine as donor"/>
    <property type="evidence" value="ECO:0007669"/>
    <property type="project" value="UniProtKB-UniRule"/>
</dbReference>
<dbReference type="GO" id="GO:0006526">
    <property type="term" value="P:L-arginine biosynthetic process"/>
    <property type="evidence" value="ECO:0007669"/>
    <property type="project" value="UniProtKB-UniRule"/>
</dbReference>
<feature type="binding site" evidence="6">
    <location>
        <position position="168"/>
    </location>
    <ligand>
        <name>substrate</name>
    </ligand>
</feature>
<dbReference type="EMBL" id="CADCUS010000136">
    <property type="protein sequence ID" value="CAA9391325.1"/>
    <property type="molecule type" value="Genomic_DNA"/>
</dbReference>
<dbReference type="CDD" id="cd02152">
    <property type="entry name" value="OAT"/>
    <property type="match status" value="1"/>
</dbReference>
<dbReference type="Gene3D" id="3.60.70.12">
    <property type="entry name" value="L-amino peptidase D-ALA esterase/amidase"/>
    <property type="match status" value="1"/>
</dbReference>
<dbReference type="InterPro" id="IPR042195">
    <property type="entry name" value="ArgJ_beta_C"/>
</dbReference>
<dbReference type="NCBIfam" id="TIGR00120">
    <property type="entry name" value="ArgJ"/>
    <property type="match status" value="1"/>
</dbReference>
<feature type="active site" description="Nucleophile" evidence="6">
    <location>
        <position position="179"/>
    </location>
</feature>
<dbReference type="SUPFAM" id="SSF56266">
    <property type="entry name" value="DmpA/ArgJ-like"/>
    <property type="match status" value="1"/>
</dbReference>
<comment type="subunit">
    <text evidence="2 6">Heterotetramer of two alpha and two beta chains.</text>
</comment>
<evidence type="ECO:0000313" key="7">
    <source>
        <dbReference type="EMBL" id="CAA9391325.1"/>
    </source>
</evidence>
<feature type="binding site" evidence="6">
    <location>
        <position position="378"/>
    </location>
    <ligand>
        <name>substrate</name>
    </ligand>
</feature>
<protein>
    <recommendedName>
        <fullName evidence="6">Arginine biosynthesis bifunctional protein ArgJ</fullName>
    </recommendedName>
    <domain>
        <recommendedName>
            <fullName evidence="6">Glutamate N-acetyltransferase</fullName>
            <ecNumber evidence="6">2.3.1.35</ecNumber>
        </recommendedName>
        <alternativeName>
            <fullName evidence="6">Ornithine acetyltransferase</fullName>
            <shortName evidence="6">OATase</shortName>
        </alternativeName>
        <alternativeName>
            <fullName evidence="6">Ornithine transacetylase</fullName>
        </alternativeName>
    </domain>
    <domain>
        <recommendedName>
            <fullName evidence="6">Amino-acid acetyltransferase</fullName>
            <ecNumber evidence="6">2.3.1.1</ecNumber>
        </recommendedName>
        <alternativeName>
            <fullName evidence="6">N-acetylglutamate synthase</fullName>
            <shortName evidence="6">AGSase</shortName>
        </alternativeName>
    </domain>
    <component>
        <recommendedName>
            <fullName evidence="6">Arginine biosynthesis bifunctional protein ArgJ alpha chain</fullName>
        </recommendedName>
    </component>
    <component>
        <recommendedName>
            <fullName evidence="6">Arginine biosynthesis bifunctional protein ArgJ beta chain</fullName>
        </recommendedName>
    </component>
</protein>
<evidence type="ECO:0000256" key="3">
    <source>
        <dbReference type="ARBA" id="ARBA00022679"/>
    </source>
</evidence>
<keyword evidence="5 6" id="KW-0012">Acyltransferase</keyword>
<feature type="binding site" evidence="6">
    <location>
        <position position="179"/>
    </location>
    <ligand>
        <name>substrate</name>
    </ligand>
</feature>
<comment type="subcellular location">
    <subcellularLocation>
        <location evidence="6">Cytoplasm</location>
    </subcellularLocation>
</comment>
<dbReference type="NCBIfam" id="NF003802">
    <property type="entry name" value="PRK05388.1"/>
    <property type="match status" value="1"/>
</dbReference>
<comment type="pathway">
    <text evidence="6">Amino-acid biosynthesis; L-arginine biosynthesis; N(2)-acetyl-L-ornithine from L-glutamate: step 1/4.</text>
</comment>
<evidence type="ECO:0000256" key="6">
    <source>
        <dbReference type="HAMAP-Rule" id="MF_01106"/>
    </source>
</evidence>
<feature type="binding site" evidence="6">
    <location>
        <position position="383"/>
    </location>
    <ligand>
        <name>substrate</name>
    </ligand>
</feature>
<comment type="catalytic activity">
    <reaction evidence="6">
        <text>N(2)-acetyl-L-ornithine + L-glutamate = N-acetyl-L-glutamate + L-ornithine</text>
        <dbReference type="Rhea" id="RHEA:15349"/>
        <dbReference type="ChEBI" id="CHEBI:29985"/>
        <dbReference type="ChEBI" id="CHEBI:44337"/>
        <dbReference type="ChEBI" id="CHEBI:46911"/>
        <dbReference type="ChEBI" id="CHEBI:57805"/>
        <dbReference type="EC" id="2.3.1.35"/>
    </reaction>
</comment>
<comment type="function">
    <text evidence="6">Catalyzes two activities which are involved in the cyclic version of arginine biosynthesis: the synthesis of N-acetylglutamate from glutamate and acetyl-CoA as the acetyl donor, and of ornithine by transacetylation between N(2)-acetylornithine and glutamate.</text>
</comment>
<keyword evidence="6" id="KW-0055">Arginine biosynthesis</keyword>
<dbReference type="UniPathway" id="UPA00068">
    <property type="reaction ID" value="UER00106"/>
</dbReference>
<reference evidence="7" key="1">
    <citation type="submission" date="2020-02" db="EMBL/GenBank/DDBJ databases">
        <authorList>
            <person name="Meier V. D."/>
        </authorList>
    </citation>
    <scope>NUCLEOTIDE SEQUENCE</scope>
    <source>
        <strain evidence="7">AVDCRST_MAG66</strain>
    </source>
</reference>
<keyword evidence="6" id="KW-0963">Cytoplasm</keyword>
<evidence type="ECO:0000256" key="5">
    <source>
        <dbReference type="ARBA" id="ARBA00023315"/>
    </source>
</evidence>
<dbReference type="EC" id="2.3.1.1" evidence="6"/>
<name>A0A6J4NNN3_9PSEU</name>
<comment type="similarity">
    <text evidence="1 6">Belongs to the ArgJ family.</text>
</comment>
<dbReference type="HAMAP" id="MF_01106">
    <property type="entry name" value="ArgJ"/>
    <property type="match status" value="1"/>
</dbReference>
<keyword evidence="3 6" id="KW-0808">Transferase</keyword>
<dbReference type="AlphaFoldDB" id="A0A6J4NNN3"/>
<feature type="binding site" evidence="6">
    <location>
        <position position="259"/>
    </location>
    <ligand>
        <name>substrate</name>
    </ligand>
</feature>
<dbReference type="PANTHER" id="PTHR23100:SF0">
    <property type="entry name" value="ARGININE BIOSYNTHESIS BIFUNCTIONAL PROTEIN ARGJ, MITOCHONDRIAL"/>
    <property type="match status" value="1"/>
</dbReference>
<keyword evidence="4 6" id="KW-0068">Autocatalytic cleavage</keyword>
<keyword evidence="6" id="KW-0028">Amino-acid biosynthesis</keyword>
<dbReference type="Gene3D" id="3.10.20.340">
    <property type="entry name" value="ArgJ beta chain, C-terminal domain"/>
    <property type="match status" value="1"/>
</dbReference>
<feature type="site" description="Involved in the stabilization of negative charge on the oxyanion by the formation of the oxyanion hole" evidence="6">
    <location>
        <position position="110"/>
    </location>
</feature>
<proteinExistence type="inferred from homology"/>
<feature type="chain" id="PRO_5027194814" description="Arginine biosynthesis bifunctional protein ArgJ alpha chain" evidence="6">
    <location>
        <begin position="1"/>
        <end position="178"/>
    </location>
</feature>
<dbReference type="Pfam" id="PF01960">
    <property type="entry name" value="ArgJ"/>
    <property type="match status" value="1"/>
</dbReference>
<feature type="chain" id="PRO_5027194815" description="Arginine biosynthesis bifunctional protein ArgJ beta chain" evidence="6">
    <location>
        <begin position="179"/>
        <end position="383"/>
    </location>
</feature>
<gene>
    <name evidence="6" type="primary">argJ</name>
    <name evidence="7" type="ORF">AVDCRST_MAG66-918</name>
</gene>
<evidence type="ECO:0000256" key="1">
    <source>
        <dbReference type="ARBA" id="ARBA00006774"/>
    </source>
</evidence>
<comment type="catalytic activity">
    <reaction evidence="6">
        <text>L-glutamate + acetyl-CoA = N-acetyl-L-glutamate + CoA + H(+)</text>
        <dbReference type="Rhea" id="RHEA:24292"/>
        <dbReference type="ChEBI" id="CHEBI:15378"/>
        <dbReference type="ChEBI" id="CHEBI:29985"/>
        <dbReference type="ChEBI" id="CHEBI:44337"/>
        <dbReference type="ChEBI" id="CHEBI:57287"/>
        <dbReference type="ChEBI" id="CHEBI:57288"/>
        <dbReference type="EC" id="2.3.1.1"/>
    </reaction>
</comment>
<feature type="site" description="Cleavage; by autolysis" evidence="6">
    <location>
        <begin position="178"/>
        <end position="179"/>
    </location>
</feature>
<dbReference type="GO" id="GO:0005737">
    <property type="term" value="C:cytoplasm"/>
    <property type="evidence" value="ECO:0007669"/>
    <property type="project" value="UniProtKB-SubCell"/>
</dbReference>
<dbReference type="InterPro" id="IPR016117">
    <property type="entry name" value="ArgJ-like_dom_sf"/>
</dbReference>